<dbReference type="Proteomes" id="UP000246635">
    <property type="component" value="Unassembled WGS sequence"/>
</dbReference>
<gene>
    <name evidence="2" type="ORF">DFQ01_12539</name>
</gene>
<evidence type="ECO:0000313" key="3">
    <source>
        <dbReference type="Proteomes" id="UP000246635"/>
    </source>
</evidence>
<dbReference type="AlphaFoldDB" id="A0A2V2YN22"/>
<evidence type="ECO:0000256" key="1">
    <source>
        <dbReference type="SAM" id="Phobius"/>
    </source>
</evidence>
<name>A0A2V2YN22_9BACL</name>
<dbReference type="RefSeq" id="WP_110046314.1">
    <property type="nucleotide sequence ID" value="NZ_CP054613.1"/>
</dbReference>
<dbReference type="EMBL" id="QGTQ01000025">
    <property type="protein sequence ID" value="PWV95695.1"/>
    <property type="molecule type" value="Genomic_DNA"/>
</dbReference>
<proteinExistence type="predicted"/>
<feature type="transmembrane region" description="Helical" evidence="1">
    <location>
        <begin position="88"/>
        <end position="106"/>
    </location>
</feature>
<sequence length="152" mass="16142">MKLEFMYAAGYRTCDTCSGTGRHSSSSCAQQSRIAKDDGTEWSSMDLSKGAGSAANRAAHAGDTEDEAALCVQCAGVGSVRVERVATLSLEASIISLCIASCVAAYTGRPLMIALFLTFVLFAARMISFRTERYLLKKRHASKCSSSTSSST</sequence>
<keyword evidence="1" id="KW-0472">Membrane</keyword>
<keyword evidence="3" id="KW-1185">Reference proteome</keyword>
<accession>A0A2V2YN22</accession>
<keyword evidence="1" id="KW-0812">Transmembrane</keyword>
<comment type="caution">
    <text evidence="2">The sequence shown here is derived from an EMBL/GenBank/DDBJ whole genome shotgun (WGS) entry which is preliminary data.</text>
</comment>
<protein>
    <recommendedName>
        <fullName evidence="4">Transmembrane protein</fullName>
    </recommendedName>
</protein>
<dbReference type="OrthoDB" id="10010993at2"/>
<feature type="transmembrane region" description="Helical" evidence="1">
    <location>
        <begin position="112"/>
        <end position="129"/>
    </location>
</feature>
<reference evidence="2 3" key="1">
    <citation type="submission" date="2018-05" db="EMBL/GenBank/DDBJ databases">
        <title>Genomic Encyclopedia of Type Strains, Phase III (KMG-III): the genomes of soil and plant-associated and newly described type strains.</title>
        <authorList>
            <person name="Whitman W."/>
        </authorList>
    </citation>
    <scope>NUCLEOTIDE SEQUENCE [LARGE SCALE GENOMIC DNA]</scope>
    <source>
        <strain evidence="2 3">CECT 5696</strain>
    </source>
</reference>
<evidence type="ECO:0000313" key="2">
    <source>
        <dbReference type="EMBL" id="PWV95695.1"/>
    </source>
</evidence>
<evidence type="ECO:0008006" key="4">
    <source>
        <dbReference type="Google" id="ProtNLM"/>
    </source>
</evidence>
<keyword evidence="1" id="KW-1133">Transmembrane helix</keyword>
<organism evidence="2 3">
    <name type="scientific">Paenibacillus cellulosilyticus</name>
    <dbReference type="NCBI Taxonomy" id="375489"/>
    <lineage>
        <taxon>Bacteria</taxon>
        <taxon>Bacillati</taxon>
        <taxon>Bacillota</taxon>
        <taxon>Bacilli</taxon>
        <taxon>Bacillales</taxon>
        <taxon>Paenibacillaceae</taxon>
        <taxon>Paenibacillus</taxon>
    </lineage>
</organism>